<reference evidence="2" key="1">
    <citation type="journal article" date="2014" name="Cell">
        <title>The Architecture of a Scrambled Genome Reveals Massive Levels of Genomic Rearrangement during Development.</title>
        <authorList>
            <person name="Chen X."/>
            <person name="Bracht J.R."/>
            <person name="Goldman A.D."/>
            <person name="Dolzhenko E."/>
            <person name="Clay D.M."/>
            <person name="Swart E.C."/>
            <person name="Perlman D.H."/>
            <person name="Doak T.G."/>
            <person name="Stuart A."/>
            <person name="Amemiya C.T."/>
            <person name="Sebra R.P."/>
            <person name="Landweber L.F."/>
        </authorList>
    </citation>
    <scope>NUCLEOTIDE SEQUENCE [LARGE SCALE GENOMIC DNA]</scope>
    <source>
        <strain evidence="2">JRB310</strain>
    </source>
</reference>
<comment type="caution">
    <text evidence="1">The sequence shown here is derived from an EMBL/GenBank/DDBJ whole genome shotgun (WGS) entry which is preliminary data.</text>
</comment>
<sequence length="256" mass="30014">MNQQVNFKLYRRETLVKILLKLELEAKKQKQQLSFNELINYTEDELLLSEKDLQLLGNQKNQTQGDLNQVDMFEDLNKQKKISKLKDCMHTEYERVANQIKMKSIKRVPKQNALSKVQNLEIQTKDYKSVLQEWDDDLMDIFHVQEATTHMQLLQQLQPIVHQIGFQVKIDEELQSKEVKLTPQEQINIYDIAIEAQCQFVKFGCAYPLKNCQFYLLYKMFSNGQTLLFACYLSHSHSMGPIPMPPELKPSGNINN</sequence>
<dbReference type="AlphaFoldDB" id="A0A073I0W9"/>
<gene>
    <name evidence="1" type="ORF">OXYTRIMIC_130</name>
</gene>
<protein>
    <submittedName>
        <fullName evidence="1">Uncharacterized protein</fullName>
    </submittedName>
</protein>
<dbReference type="EMBL" id="ARYC01000133">
    <property type="protein sequence ID" value="KEJ83155.1"/>
    <property type="molecule type" value="Genomic_DNA"/>
</dbReference>
<evidence type="ECO:0000313" key="1">
    <source>
        <dbReference type="EMBL" id="KEJ83155.1"/>
    </source>
</evidence>
<name>A0A073I0W9_9SPIT</name>
<proteinExistence type="predicted"/>
<keyword evidence="2" id="KW-1185">Reference proteome</keyword>
<organism evidence="1 2">
    <name type="scientific">Oxytricha trifallax</name>
    <dbReference type="NCBI Taxonomy" id="1172189"/>
    <lineage>
        <taxon>Eukaryota</taxon>
        <taxon>Sar</taxon>
        <taxon>Alveolata</taxon>
        <taxon>Ciliophora</taxon>
        <taxon>Intramacronucleata</taxon>
        <taxon>Spirotrichea</taxon>
        <taxon>Stichotrichia</taxon>
        <taxon>Sporadotrichida</taxon>
        <taxon>Oxytrichidae</taxon>
        <taxon>Oxytrichinae</taxon>
        <taxon>Oxytricha</taxon>
    </lineage>
</organism>
<dbReference type="Proteomes" id="UP000053232">
    <property type="component" value="Unassembled WGS sequence"/>
</dbReference>
<accession>A0A073I0W9</accession>
<evidence type="ECO:0000313" key="2">
    <source>
        <dbReference type="Proteomes" id="UP000053232"/>
    </source>
</evidence>